<keyword evidence="10 12" id="KW-0704">Schiff base</keyword>
<comment type="caution">
    <text evidence="14">The sequence shown here is derived from an EMBL/GenBank/DDBJ whole genome shotgun (WGS) entry which is preliminary data.</text>
</comment>
<protein>
    <recommendedName>
        <fullName evidence="4 12">4-hydroxy-tetrahydrodipicolinate synthase</fullName>
        <shortName evidence="12">HTPA synthase</shortName>
        <ecNumber evidence="4 12">4.3.3.7</ecNumber>
    </recommendedName>
</protein>
<dbReference type="SMART" id="SM01130">
    <property type="entry name" value="DHDPS"/>
    <property type="match status" value="1"/>
</dbReference>
<comment type="similarity">
    <text evidence="3 12 13">Belongs to the DapA family.</text>
</comment>
<feature type="active site" description="Proton donor/acceptor" evidence="12">
    <location>
        <position position="132"/>
    </location>
</feature>
<dbReference type="PIRSF" id="PIRSF001365">
    <property type="entry name" value="DHDPS"/>
    <property type="match status" value="1"/>
</dbReference>
<dbReference type="InterPro" id="IPR005263">
    <property type="entry name" value="DapA"/>
</dbReference>
<sequence length="292" mass="29884">MEGIFVPLVTPYTASGEVDAAALEKVARRCLEGGAAGLVALGTTGEAALLDGAERRTVLEVCRAVSIEHGTPLVAGAGAMGTADTIAQARERAPLADALLVVVPYYVRPSDEGVLDHFAAVCAAVDVPVLAYDVPYRTGKRLTAETALRLLSLDRVAGMKLCPGAIDQDTLALLAARTGKAVLCGDDAYVHPMLHLGAAGAIAASACLAPEAFAGMAEAVRTGDTARALALHNALLPMVDALFSEPSPAVLKAALAEVGLIGDPSVRAPLHPPRPEPVTRALSALHATRALV</sequence>
<reference evidence="15" key="1">
    <citation type="journal article" date="2019" name="Int. J. Syst. Evol. Microbiol.">
        <title>The Global Catalogue of Microorganisms (GCM) 10K type strain sequencing project: providing services to taxonomists for standard genome sequencing and annotation.</title>
        <authorList>
            <consortium name="The Broad Institute Genomics Platform"/>
            <consortium name="The Broad Institute Genome Sequencing Center for Infectious Disease"/>
            <person name="Wu L."/>
            <person name="Ma J."/>
        </authorList>
    </citation>
    <scope>NUCLEOTIDE SEQUENCE [LARGE SCALE GENOMIC DNA]</scope>
    <source>
        <strain evidence="15">KCTC 42087</strain>
    </source>
</reference>
<evidence type="ECO:0000256" key="1">
    <source>
        <dbReference type="ARBA" id="ARBA00003294"/>
    </source>
</evidence>
<comment type="catalytic activity">
    <reaction evidence="11 12">
        <text>L-aspartate 4-semialdehyde + pyruvate = (2S,4S)-4-hydroxy-2,3,4,5-tetrahydrodipicolinate + H2O + H(+)</text>
        <dbReference type="Rhea" id="RHEA:34171"/>
        <dbReference type="ChEBI" id="CHEBI:15361"/>
        <dbReference type="ChEBI" id="CHEBI:15377"/>
        <dbReference type="ChEBI" id="CHEBI:15378"/>
        <dbReference type="ChEBI" id="CHEBI:67139"/>
        <dbReference type="ChEBI" id="CHEBI:537519"/>
        <dbReference type="EC" id="4.3.3.7"/>
    </reaction>
</comment>
<dbReference type="EC" id="4.3.3.7" evidence="4 12"/>
<dbReference type="HAMAP" id="MF_00418">
    <property type="entry name" value="DapA"/>
    <property type="match status" value="1"/>
</dbReference>
<feature type="site" description="Part of a proton relay during catalysis" evidence="12">
    <location>
        <position position="106"/>
    </location>
</feature>
<evidence type="ECO:0000313" key="15">
    <source>
        <dbReference type="Proteomes" id="UP001596074"/>
    </source>
</evidence>
<evidence type="ECO:0000256" key="11">
    <source>
        <dbReference type="ARBA" id="ARBA00047836"/>
    </source>
</evidence>
<evidence type="ECO:0000256" key="12">
    <source>
        <dbReference type="HAMAP-Rule" id="MF_00418"/>
    </source>
</evidence>
<keyword evidence="5 12" id="KW-0963">Cytoplasm</keyword>
<evidence type="ECO:0000256" key="13">
    <source>
        <dbReference type="PIRNR" id="PIRNR001365"/>
    </source>
</evidence>
<evidence type="ECO:0000313" key="14">
    <source>
        <dbReference type="EMBL" id="MFC5748643.1"/>
    </source>
</evidence>
<dbReference type="Pfam" id="PF00701">
    <property type="entry name" value="DHDPS"/>
    <property type="match status" value="1"/>
</dbReference>
<dbReference type="PANTHER" id="PTHR12128">
    <property type="entry name" value="DIHYDRODIPICOLINATE SYNTHASE"/>
    <property type="match status" value="1"/>
</dbReference>
<comment type="function">
    <text evidence="1 12">Catalyzes the condensation of (S)-aspartate-beta-semialdehyde [(S)-ASA] and pyruvate to 4-hydroxy-tetrahydrodipicolinate (HTPA).</text>
</comment>
<comment type="subcellular location">
    <subcellularLocation>
        <location evidence="12">Cytoplasm</location>
    </subcellularLocation>
</comment>
<dbReference type="PANTHER" id="PTHR12128:SF66">
    <property type="entry name" value="4-HYDROXY-2-OXOGLUTARATE ALDOLASE, MITOCHONDRIAL"/>
    <property type="match status" value="1"/>
</dbReference>
<evidence type="ECO:0000256" key="9">
    <source>
        <dbReference type="ARBA" id="ARBA00023239"/>
    </source>
</evidence>
<feature type="binding site" evidence="12">
    <location>
        <position position="202"/>
    </location>
    <ligand>
        <name>pyruvate</name>
        <dbReference type="ChEBI" id="CHEBI:15361"/>
    </ligand>
</feature>
<keyword evidence="6 12" id="KW-0028">Amino-acid biosynthesis</keyword>
<accession>A0ABW1A4U0</accession>
<keyword evidence="9 12" id="KW-0456">Lyase</keyword>
<dbReference type="Proteomes" id="UP001596074">
    <property type="component" value="Unassembled WGS sequence"/>
</dbReference>
<keyword evidence="7 12" id="KW-0220">Diaminopimelate biosynthesis</keyword>
<feature type="binding site" evidence="12">
    <location>
        <position position="44"/>
    </location>
    <ligand>
        <name>pyruvate</name>
        <dbReference type="ChEBI" id="CHEBI:15361"/>
    </ligand>
</feature>
<dbReference type="SUPFAM" id="SSF51569">
    <property type="entry name" value="Aldolase"/>
    <property type="match status" value="1"/>
</dbReference>
<dbReference type="Gene3D" id="3.20.20.70">
    <property type="entry name" value="Aldolase class I"/>
    <property type="match status" value="1"/>
</dbReference>
<dbReference type="EMBL" id="JBHSON010000034">
    <property type="protein sequence ID" value="MFC5748643.1"/>
    <property type="molecule type" value="Genomic_DNA"/>
</dbReference>
<evidence type="ECO:0000256" key="10">
    <source>
        <dbReference type="ARBA" id="ARBA00023270"/>
    </source>
</evidence>
<keyword evidence="15" id="KW-1185">Reference proteome</keyword>
<comment type="pathway">
    <text evidence="2 12">Amino-acid biosynthesis; L-lysine biosynthesis via DAP pathway; (S)-tetrahydrodipicolinate from L-aspartate: step 3/4.</text>
</comment>
<gene>
    <name evidence="12" type="primary">dapA</name>
    <name evidence="14" type="ORF">ACFPZN_23760</name>
</gene>
<dbReference type="InterPro" id="IPR002220">
    <property type="entry name" value="DapA-like"/>
</dbReference>
<evidence type="ECO:0000256" key="6">
    <source>
        <dbReference type="ARBA" id="ARBA00022605"/>
    </source>
</evidence>
<feature type="site" description="Part of a proton relay during catalysis" evidence="12">
    <location>
        <position position="43"/>
    </location>
</feature>
<proteinExistence type="inferred from homology"/>
<dbReference type="InterPro" id="IPR020624">
    <property type="entry name" value="Schiff_base-form_aldolases_CS"/>
</dbReference>
<evidence type="ECO:0000256" key="5">
    <source>
        <dbReference type="ARBA" id="ARBA00022490"/>
    </source>
</evidence>
<keyword evidence="8 12" id="KW-0457">Lysine biosynthesis</keyword>
<evidence type="ECO:0000256" key="4">
    <source>
        <dbReference type="ARBA" id="ARBA00012086"/>
    </source>
</evidence>
<dbReference type="InterPro" id="IPR013785">
    <property type="entry name" value="Aldolase_TIM"/>
</dbReference>
<comment type="caution">
    <text evidence="12">Was originally thought to be a dihydrodipicolinate synthase (DHDPS), catalyzing the condensation of (S)-aspartate-beta-semialdehyde [(S)-ASA] and pyruvate to dihydrodipicolinate (DHDP). However, it was shown in E.coli that the product of the enzymatic reaction is not dihydrodipicolinate but in fact (4S)-4-hydroxy-2,3,4,5-tetrahydro-(2S)-dipicolinic acid (HTPA), and that the consecutive dehydration reaction leading to DHDP is not spontaneous but catalyzed by DapB.</text>
</comment>
<name>A0ABW1A4U0_9ACTN</name>
<evidence type="ECO:0000256" key="8">
    <source>
        <dbReference type="ARBA" id="ARBA00023154"/>
    </source>
</evidence>
<organism evidence="14 15">
    <name type="scientific">Actinomadura rugatobispora</name>
    <dbReference type="NCBI Taxonomy" id="1994"/>
    <lineage>
        <taxon>Bacteria</taxon>
        <taxon>Bacillati</taxon>
        <taxon>Actinomycetota</taxon>
        <taxon>Actinomycetes</taxon>
        <taxon>Streptosporangiales</taxon>
        <taxon>Thermomonosporaceae</taxon>
        <taxon>Actinomadura</taxon>
    </lineage>
</organism>
<evidence type="ECO:0000256" key="2">
    <source>
        <dbReference type="ARBA" id="ARBA00005120"/>
    </source>
</evidence>
<evidence type="ECO:0000256" key="7">
    <source>
        <dbReference type="ARBA" id="ARBA00022915"/>
    </source>
</evidence>
<dbReference type="RefSeq" id="WP_378284321.1">
    <property type="nucleotide sequence ID" value="NZ_JBHSON010000034.1"/>
</dbReference>
<evidence type="ECO:0000256" key="3">
    <source>
        <dbReference type="ARBA" id="ARBA00007592"/>
    </source>
</evidence>
<dbReference type="PRINTS" id="PR00146">
    <property type="entry name" value="DHPICSNTHASE"/>
</dbReference>
<feature type="active site" description="Schiff-base intermediate with substrate" evidence="12">
    <location>
        <position position="160"/>
    </location>
</feature>
<dbReference type="PROSITE" id="PS00665">
    <property type="entry name" value="DHDPS_1"/>
    <property type="match status" value="1"/>
</dbReference>
<comment type="subunit">
    <text evidence="12">Homotetramer; dimer of dimers.</text>
</comment>